<sequence length="161" mass="18820">MALPLMPRDKILSGLDEIREAADLLPGLPMIRLLEYFDKNWMLDIDLWNVYGFDSRANNICEGYHNRMNSRIYRNHPNIWHFIDFMKAEEKRVQNIVLQWSSGASKKKTKRTTALQNRINTLYSRYNNYSITASDLLNGLSLVVAKKTMIIQQEHSLTSIK</sequence>
<evidence type="ECO:0000313" key="1">
    <source>
        <dbReference type="EMBL" id="CAF2044093.1"/>
    </source>
</evidence>
<organism evidence="1 2">
    <name type="scientific">Rotaria magnacalcarata</name>
    <dbReference type="NCBI Taxonomy" id="392030"/>
    <lineage>
        <taxon>Eukaryota</taxon>
        <taxon>Metazoa</taxon>
        <taxon>Spiralia</taxon>
        <taxon>Gnathifera</taxon>
        <taxon>Rotifera</taxon>
        <taxon>Eurotatoria</taxon>
        <taxon>Bdelloidea</taxon>
        <taxon>Philodinida</taxon>
        <taxon>Philodinidae</taxon>
        <taxon>Rotaria</taxon>
    </lineage>
</organism>
<name>A0A816P4Y3_9BILA</name>
<dbReference type="EMBL" id="CAJNRF010002884">
    <property type="protein sequence ID" value="CAF2044093.1"/>
    <property type="molecule type" value="Genomic_DNA"/>
</dbReference>
<gene>
    <name evidence="1" type="ORF">WKI299_LOCUS8870</name>
</gene>
<evidence type="ECO:0000313" key="2">
    <source>
        <dbReference type="Proteomes" id="UP000663856"/>
    </source>
</evidence>
<accession>A0A816P4Y3</accession>
<dbReference type="Proteomes" id="UP000663856">
    <property type="component" value="Unassembled WGS sequence"/>
</dbReference>
<proteinExistence type="predicted"/>
<reference evidence="1" key="1">
    <citation type="submission" date="2021-02" db="EMBL/GenBank/DDBJ databases">
        <authorList>
            <person name="Nowell W R."/>
        </authorList>
    </citation>
    <scope>NUCLEOTIDE SEQUENCE</scope>
</reference>
<protein>
    <submittedName>
        <fullName evidence="1">Uncharacterized protein</fullName>
    </submittedName>
</protein>
<comment type="caution">
    <text evidence="1">The sequence shown here is derived from an EMBL/GenBank/DDBJ whole genome shotgun (WGS) entry which is preliminary data.</text>
</comment>
<dbReference type="AlphaFoldDB" id="A0A816P4Y3"/>